<evidence type="ECO:0000256" key="3">
    <source>
        <dbReference type="ARBA" id="ARBA00022989"/>
    </source>
</evidence>
<evidence type="ECO:0000256" key="2">
    <source>
        <dbReference type="ARBA" id="ARBA00022692"/>
    </source>
</evidence>
<dbReference type="Gene3D" id="1.20.1740.10">
    <property type="entry name" value="Amino acid/polyamine transporter I"/>
    <property type="match status" value="1"/>
</dbReference>
<dbReference type="InterPro" id="IPR006311">
    <property type="entry name" value="TAT_signal"/>
</dbReference>
<feature type="transmembrane region" description="Helical" evidence="6">
    <location>
        <begin position="150"/>
        <end position="169"/>
    </location>
</feature>
<dbReference type="EMBL" id="AP027729">
    <property type="protein sequence ID" value="BDZ43712.1"/>
    <property type="molecule type" value="Genomic_DNA"/>
</dbReference>
<feature type="transmembrane region" description="Helical" evidence="6">
    <location>
        <begin position="121"/>
        <end position="138"/>
    </location>
</feature>
<feature type="domain" description="Amino acid permease/ SLC12A" evidence="7">
    <location>
        <begin position="19"/>
        <end position="168"/>
    </location>
</feature>
<protein>
    <recommendedName>
        <fullName evidence="7">Amino acid permease/ SLC12A domain-containing protein</fullName>
    </recommendedName>
</protein>
<evidence type="ECO:0000259" key="7">
    <source>
        <dbReference type="Pfam" id="PF00324"/>
    </source>
</evidence>
<keyword evidence="4 6" id="KW-0472">Membrane</keyword>
<evidence type="ECO:0000313" key="8">
    <source>
        <dbReference type="EMBL" id="BDZ43712.1"/>
    </source>
</evidence>
<evidence type="ECO:0000256" key="5">
    <source>
        <dbReference type="SAM" id="MobiDB-lite"/>
    </source>
</evidence>
<evidence type="ECO:0000256" key="6">
    <source>
        <dbReference type="SAM" id="Phobius"/>
    </source>
</evidence>
<feature type="compositionally biased region" description="Low complexity" evidence="5">
    <location>
        <begin position="181"/>
        <end position="197"/>
    </location>
</feature>
<name>A0ABM8G6F2_9CELL</name>
<keyword evidence="2 6" id="KW-0812">Transmembrane</keyword>
<dbReference type="InterPro" id="IPR004841">
    <property type="entry name" value="AA-permease/SLC12A_dom"/>
</dbReference>
<proteinExistence type="predicted"/>
<feature type="transmembrane region" description="Helical" evidence="6">
    <location>
        <begin position="90"/>
        <end position="115"/>
    </location>
</feature>
<reference evidence="9" key="1">
    <citation type="journal article" date="2019" name="Int. J. Syst. Evol. Microbiol.">
        <title>The Global Catalogue of Microorganisms (GCM) 10K type strain sequencing project: providing services to taxonomists for standard genome sequencing and annotation.</title>
        <authorList>
            <consortium name="The Broad Institute Genomics Platform"/>
            <consortium name="The Broad Institute Genome Sequencing Center for Infectious Disease"/>
            <person name="Wu L."/>
            <person name="Ma J."/>
        </authorList>
    </citation>
    <scope>NUCLEOTIDE SEQUENCE [LARGE SCALE GENOMIC DNA]</scope>
    <source>
        <strain evidence="9">NBRC 108565</strain>
    </source>
</reference>
<feature type="transmembrane region" description="Helical" evidence="6">
    <location>
        <begin position="16"/>
        <end position="36"/>
    </location>
</feature>
<dbReference type="Pfam" id="PF00324">
    <property type="entry name" value="AA_permease"/>
    <property type="match status" value="1"/>
</dbReference>
<dbReference type="PANTHER" id="PTHR42770:SF7">
    <property type="entry name" value="MEMBRANE PROTEIN"/>
    <property type="match status" value="1"/>
</dbReference>
<feature type="transmembrane region" description="Helical" evidence="6">
    <location>
        <begin position="42"/>
        <end position="62"/>
    </location>
</feature>
<keyword evidence="3 6" id="KW-1133">Transmembrane helix</keyword>
<evidence type="ECO:0000256" key="1">
    <source>
        <dbReference type="ARBA" id="ARBA00004141"/>
    </source>
</evidence>
<dbReference type="PROSITE" id="PS51318">
    <property type="entry name" value="TAT"/>
    <property type="match status" value="1"/>
</dbReference>
<dbReference type="Proteomes" id="UP001321475">
    <property type="component" value="Chromosome"/>
</dbReference>
<dbReference type="RefSeq" id="WP_286217878.1">
    <property type="nucleotide sequence ID" value="NZ_AP027729.1"/>
</dbReference>
<keyword evidence="9" id="KW-1185">Reference proteome</keyword>
<evidence type="ECO:0000313" key="9">
    <source>
        <dbReference type="Proteomes" id="UP001321475"/>
    </source>
</evidence>
<dbReference type="InterPro" id="IPR050367">
    <property type="entry name" value="APC_superfamily"/>
</dbReference>
<organism evidence="8 9">
    <name type="scientific">Paraoerskovia sediminicola</name>
    <dbReference type="NCBI Taxonomy" id="1138587"/>
    <lineage>
        <taxon>Bacteria</taxon>
        <taxon>Bacillati</taxon>
        <taxon>Actinomycetota</taxon>
        <taxon>Actinomycetes</taxon>
        <taxon>Micrococcales</taxon>
        <taxon>Cellulomonadaceae</taxon>
        <taxon>Paraoerskovia</taxon>
    </lineage>
</organism>
<dbReference type="PANTHER" id="PTHR42770">
    <property type="entry name" value="AMINO ACID TRANSPORTER-RELATED"/>
    <property type="match status" value="1"/>
</dbReference>
<comment type="subcellular location">
    <subcellularLocation>
        <location evidence="1">Membrane</location>
        <topology evidence="1">Multi-pass membrane protein</topology>
    </subcellularLocation>
</comment>
<feature type="region of interest" description="Disordered" evidence="5">
    <location>
        <begin position="171"/>
        <end position="197"/>
    </location>
</feature>
<sequence>MTSPAPSGSLQRRIGLGDAVLIGVGSMLGAGVFAVFAPAARAAGAGLIIAIVLAGIVAYANATSTAQLAAQHPTSGGAYFYGRAHLGPRWGFLAGWAFLFGKTASCAAMALTFAAYVAPGALRPVAALAVVVLVAVNLRGITRTAQVTRVLVAITAAVLLLVVVLAAGGPPPTAPRSPSCGATSSPRGSSASSRPPA</sequence>
<gene>
    <name evidence="8" type="ORF">GCM10025865_30110</name>
</gene>
<accession>A0ABM8G6F2</accession>
<evidence type="ECO:0000256" key="4">
    <source>
        <dbReference type="ARBA" id="ARBA00023136"/>
    </source>
</evidence>